<sequence length="693" mass="75610">MLNTTSGQPTTFPDFASIYRHGFARVAACVNLSHVADPQSNAQAIINAAEECHAQAAAVAVFPELCLSGYAIEDLFHQDVLLDAVEAGLDKIREASAEWMTLVIVGAPLRHNARIYNCAVAIHRGDILGVVPKTYLPTYREFYEARHFASGSDIVGEDIVVAGDLVPFGTDLLFQAEDVPSLTVGIEICEDMWIPHTPGATLALAGATVVANLSGSPITIGRARARSQLCQSFSVRCLSAYVYAAGGTGESTTDLAWDGQTSIFENGVLLAEGPRFSRDKQVTLADVDLDLLRQERLAMGTFNDNRVAQGIEPYHFRIIPFLVEPPAHDVGFHRAIDRFPFVPADEERLEQDCYEAYNIQVAGLAQRIKAINTKHLVIGVSGGLDSTHALIVAAKAMDQLGLPRSRILGYTMPGFATGAKSKGFAHALMKSLGVTAEELDIRATATQMLKDMGHPFGRGEPVYDVTFENVQAGLRTDYLFRLANQHKGIVVGTGDLSELALGWCTYGVGDQMAHYNVNSGVPKTLIQHLIRWVISSGQFDNEVGQTLASILAAEISPELVPVEEGEKPQSTEAAIGPYELQDFNLFYTLRYGLKPSKIAFLAWQAWKEGSTSDWPTGFPDDGRRSYDLPTIRKWLEVFIRRFFAFAQFKRSAMPNGPKVSSGGSLSPRGDWRAPSDSSAAAWLEELERNVPKS</sequence>
<feature type="region of interest" description="Disordered" evidence="9">
    <location>
        <begin position="653"/>
        <end position="677"/>
    </location>
</feature>
<dbReference type="GO" id="GO:0005737">
    <property type="term" value="C:cytoplasm"/>
    <property type="evidence" value="ECO:0007669"/>
    <property type="project" value="InterPro"/>
</dbReference>
<dbReference type="AlphaFoldDB" id="A0A8J7ULK4"/>
<feature type="binding site" evidence="7">
    <location>
        <position position="498"/>
    </location>
    <ligand>
        <name>deamido-NAD(+)</name>
        <dbReference type="ChEBI" id="CHEBI:58437"/>
        <note>ligand shared between two neighboring subunits</note>
    </ligand>
</feature>
<dbReference type="Pfam" id="PF02540">
    <property type="entry name" value="NAD_synthase"/>
    <property type="match status" value="1"/>
</dbReference>
<dbReference type="Pfam" id="PF00795">
    <property type="entry name" value="CN_hydrolase"/>
    <property type="match status" value="1"/>
</dbReference>
<evidence type="ECO:0000256" key="1">
    <source>
        <dbReference type="ARBA" id="ARBA00005188"/>
    </source>
</evidence>
<feature type="binding site" evidence="7">
    <location>
        <position position="469"/>
    </location>
    <ligand>
        <name>deamido-NAD(+)</name>
        <dbReference type="ChEBI" id="CHEBI:58437"/>
        <note>ligand shared between two neighboring subunits</note>
    </ligand>
</feature>
<keyword evidence="12" id="KW-1185">Reference proteome</keyword>
<keyword evidence="4 7" id="KW-0547">Nucleotide-binding</keyword>
<dbReference type="PANTHER" id="PTHR23090">
    <property type="entry name" value="NH 3 /GLUTAMINE-DEPENDENT NAD + SYNTHETASE"/>
    <property type="match status" value="1"/>
</dbReference>
<evidence type="ECO:0000256" key="9">
    <source>
        <dbReference type="SAM" id="MobiDB-lite"/>
    </source>
</evidence>
<feature type="active site" description="Proton acceptor; for glutaminase activity" evidence="7">
    <location>
        <position position="64"/>
    </location>
</feature>
<comment type="catalytic activity">
    <reaction evidence="7 8">
        <text>deamido-NAD(+) + L-glutamine + ATP + H2O = L-glutamate + AMP + diphosphate + NAD(+) + H(+)</text>
        <dbReference type="Rhea" id="RHEA:24384"/>
        <dbReference type="ChEBI" id="CHEBI:15377"/>
        <dbReference type="ChEBI" id="CHEBI:15378"/>
        <dbReference type="ChEBI" id="CHEBI:29985"/>
        <dbReference type="ChEBI" id="CHEBI:30616"/>
        <dbReference type="ChEBI" id="CHEBI:33019"/>
        <dbReference type="ChEBI" id="CHEBI:57540"/>
        <dbReference type="ChEBI" id="CHEBI:58359"/>
        <dbReference type="ChEBI" id="CHEBI:58437"/>
        <dbReference type="ChEBI" id="CHEBI:456215"/>
        <dbReference type="EC" id="6.3.5.1"/>
    </reaction>
</comment>
<feature type="binding site" evidence="7">
    <location>
        <position position="216"/>
    </location>
    <ligand>
        <name>L-glutamine</name>
        <dbReference type="ChEBI" id="CHEBI:58359"/>
    </ligand>
</feature>
<dbReference type="FunFam" id="3.60.110.10:FF:000020">
    <property type="entry name" value="Glutamine-dependent NAD(+) synthetase"/>
    <property type="match status" value="1"/>
</dbReference>
<dbReference type="InterPro" id="IPR036526">
    <property type="entry name" value="C-N_Hydrolase_sf"/>
</dbReference>
<feature type="binding site" evidence="7">
    <location>
        <begin position="503"/>
        <end position="506"/>
    </location>
    <ligand>
        <name>deamido-NAD(+)</name>
        <dbReference type="ChEBI" id="CHEBI:58437"/>
        <note>ligand shared between two neighboring subunits</note>
    </ligand>
</feature>
<reference evidence="11" key="1">
    <citation type="submission" date="2021-03" db="EMBL/GenBank/DDBJ databases">
        <title>Genome sequencing and assembly of Tianweitania sediminis.</title>
        <authorList>
            <person name="Chhetri G."/>
        </authorList>
    </citation>
    <scope>NUCLEOTIDE SEQUENCE</scope>
    <source>
        <strain evidence="11">Z8</strain>
    </source>
</reference>
<dbReference type="EMBL" id="JAGIYY010000010">
    <property type="protein sequence ID" value="MBP0441030.1"/>
    <property type="molecule type" value="Genomic_DNA"/>
</dbReference>
<protein>
    <recommendedName>
        <fullName evidence="7 8">Glutamine-dependent NAD(+) synthetase</fullName>
        <ecNumber evidence="7 8">6.3.5.1</ecNumber>
    </recommendedName>
    <alternativeName>
        <fullName evidence="7 8">NAD(+) synthase [glutamine-hydrolyzing]</fullName>
    </alternativeName>
</protein>
<comment type="function">
    <text evidence="7">Catalyzes the ATP-dependent amidation of deamido-NAD to form NAD. Uses L-glutamine as a nitrogen source.</text>
</comment>
<feature type="binding site" evidence="7">
    <location>
        <position position="493"/>
    </location>
    <ligand>
        <name>ATP</name>
        <dbReference type="ChEBI" id="CHEBI:30616"/>
    </ligand>
</feature>
<dbReference type="CDD" id="cd07570">
    <property type="entry name" value="GAT_Gln-NAD-synth"/>
    <property type="match status" value="1"/>
</dbReference>
<dbReference type="FunFam" id="1.10.10.1140:FF:000001">
    <property type="entry name" value="Glutamine-dependent NAD(+) synthetase"/>
    <property type="match status" value="1"/>
</dbReference>
<dbReference type="Gene3D" id="3.60.110.10">
    <property type="entry name" value="Carbon-nitrogen hydrolase"/>
    <property type="match status" value="1"/>
</dbReference>
<dbReference type="PROSITE" id="PS50263">
    <property type="entry name" value="CN_HYDROLASE"/>
    <property type="match status" value="1"/>
</dbReference>
<dbReference type="InterPro" id="IPR003010">
    <property type="entry name" value="C-N_Hydrolase"/>
</dbReference>
<feature type="domain" description="CN hydrolase" evidence="10">
    <location>
        <begin position="24"/>
        <end position="289"/>
    </location>
</feature>
<dbReference type="EC" id="6.3.5.1" evidence="7 8"/>
<feature type="binding site" evidence="7">
    <location>
        <position position="139"/>
    </location>
    <ligand>
        <name>L-glutamine</name>
        <dbReference type="ChEBI" id="CHEBI:58359"/>
    </ligand>
</feature>
<dbReference type="GO" id="GO:0003952">
    <property type="term" value="F:NAD+ synthase (glutamine-hydrolyzing) activity"/>
    <property type="evidence" value="ECO:0007669"/>
    <property type="project" value="UniProtKB-UniRule"/>
</dbReference>
<evidence type="ECO:0000313" key="12">
    <source>
        <dbReference type="Proteomes" id="UP000666240"/>
    </source>
</evidence>
<dbReference type="SUPFAM" id="SSF56317">
    <property type="entry name" value="Carbon-nitrogen hydrolase"/>
    <property type="match status" value="1"/>
</dbReference>
<evidence type="ECO:0000313" key="11">
    <source>
        <dbReference type="EMBL" id="MBP0441030.1"/>
    </source>
</evidence>
<feature type="active site" description="For glutaminase activity" evidence="7">
    <location>
        <position position="133"/>
    </location>
</feature>
<proteinExistence type="inferred from homology"/>
<accession>A0A8J7ULK4</accession>
<evidence type="ECO:0000256" key="4">
    <source>
        <dbReference type="ARBA" id="ARBA00022741"/>
    </source>
</evidence>
<evidence type="ECO:0000256" key="2">
    <source>
        <dbReference type="ARBA" id="ARBA00007145"/>
    </source>
</evidence>
<dbReference type="Gene3D" id="1.10.10.1140">
    <property type="entry name" value="Glutamine-dependent NAD+ synthetase, C-terminal domain"/>
    <property type="match status" value="1"/>
</dbReference>
<comment type="caution">
    <text evidence="11">The sequence shown here is derived from an EMBL/GenBank/DDBJ whole genome shotgun (WGS) entry which is preliminary data.</text>
</comment>
<feature type="binding site" evidence="7">
    <location>
        <position position="649"/>
    </location>
    <ligand>
        <name>deamido-NAD(+)</name>
        <dbReference type="ChEBI" id="CHEBI:58437"/>
        <note>ligand shared between two neighboring subunits</note>
    </ligand>
</feature>
<dbReference type="PIRSF" id="PIRSF006630">
    <property type="entry name" value="NADS_GAT"/>
    <property type="match status" value="1"/>
</dbReference>
<dbReference type="InterPro" id="IPR022310">
    <property type="entry name" value="NAD/GMP_synthase"/>
</dbReference>
<dbReference type="Proteomes" id="UP000666240">
    <property type="component" value="Unassembled WGS sequence"/>
</dbReference>
<dbReference type="FunFam" id="3.40.50.620:FF:000155">
    <property type="entry name" value="Glutamine-dependent NAD(+) synthetase"/>
    <property type="match status" value="1"/>
</dbReference>
<organism evidence="11 12">
    <name type="scientific">Tianweitania sediminis</name>
    <dbReference type="NCBI Taxonomy" id="1502156"/>
    <lineage>
        <taxon>Bacteria</taxon>
        <taxon>Pseudomonadati</taxon>
        <taxon>Pseudomonadota</taxon>
        <taxon>Alphaproteobacteria</taxon>
        <taxon>Hyphomicrobiales</taxon>
        <taxon>Phyllobacteriaceae</taxon>
        <taxon>Tianweitania</taxon>
    </lineage>
</organism>
<dbReference type="GO" id="GO:0004359">
    <property type="term" value="F:glutaminase activity"/>
    <property type="evidence" value="ECO:0007669"/>
    <property type="project" value="InterPro"/>
</dbReference>
<dbReference type="SUPFAM" id="SSF52402">
    <property type="entry name" value="Adenine nucleotide alpha hydrolases-like"/>
    <property type="match status" value="1"/>
</dbReference>
<comment type="similarity">
    <text evidence="2 7 8">In the C-terminal section; belongs to the NAD synthetase family.</text>
</comment>
<evidence type="ECO:0000256" key="5">
    <source>
        <dbReference type="ARBA" id="ARBA00022840"/>
    </source>
</evidence>
<dbReference type="PANTHER" id="PTHR23090:SF9">
    <property type="entry name" value="GLUTAMINE-DEPENDENT NAD(+) SYNTHETASE"/>
    <property type="match status" value="1"/>
</dbReference>
<keyword evidence="5 7" id="KW-0067">ATP-binding</keyword>
<feature type="active site" description="Nucleophile; for glutaminase activity" evidence="7">
    <location>
        <position position="189"/>
    </location>
</feature>
<keyword evidence="6 7" id="KW-0520">NAD</keyword>
<dbReference type="GO" id="GO:0009435">
    <property type="term" value="P:NAD+ biosynthetic process"/>
    <property type="evidence" value="ECO:0007669"/>
    <property type="project" value="UniProtKB-UniRule"/>
</dbReference>
<evidence type="ECO:0000256" key="7">
    <source>
        <dbReference type="HAMAP-Rule" id="MF_02090"/>
    </source>
</evidence>
<name>A0A8J7ULK4_9HYPH</name>
<dbReference type="CDD" id="cd00553">
    <property type="entry name" value="NAD_synthase"/>
    <property type="match status" value="1"/>
</dbReference>
<gene>
    <name evidence="7" type="primary">nadE</name>
    <name evidence="11" type="ORF">J5Y06_20475</name>
</gene>
<evidence type="ECO:0000256" key="8">
    <source>
        <dbReference type="PIRNR" id="PIRNR006630"/>
    </source>
</evidence>
<dbReference type="InterPro" id="IPR041856">
    <property type="entry name" value="NAD+_synth_C"/>
</dbReference>
<evidence type="ECO:0000256" key="3">
    <source>
        <dbReference type="ARBA" id="ARBA00022598"/>
    </source>
</evidence>
<comment type="pathway">
    <text evidence="1 7 8">Cofactor biosynthesis; NAD(+) biosynthesis; NAD(+) from deamido-NAD(+) (L-Gln route): step 1/1.</text>
</comment>
<evidence type="ECO:0000259" key="10">
    <source>
        <dbReference type="PROSITE" id="PS50263"/>
    </source>
</evidence>
<dbReference type="InterPro" id="IPR014729">
    <property type="entry name" value="Rossmann-like_a/b/a_fold"/>
</dbReference>
<dbReference type="RefSeq" id="WP_209337050.1">
    <property type="nucleotide sequence ID" value="NZ_JAGIYY010000010.1"/>
</dbReference>
<feature type="binding site" evidence="7">
    <location>
        <position position="222"/>
    </location>
    <ligand>
        <name>L-glutamine</name>
        <dbReference type="ChEBI" id="CHEBI:58359"/>
    </ligand>
</feature>
<feature type="binding site" evidence="7">
    <location>
        <begin position="379"/>
        <end position="386"/>
    </location>
    <ligand>
        <name>ATP</name>
        <dbReference type="ChEBI" id="CHEBI:30616"/>
    </ligand>
</feature>
<evidence type="ECO:0000256" key="6">
    <source>
        <dbReference type="ARBA" id="ARBA00023027"/>
    </source>
</evidence>
<dbReference type="UniPathway" id="UPA00253">
    <property type="reaction ID" value="UER00334"/>
</dbReference>
<dbReference type="Gene3D" id="3.40.50.620">
    <property type="entry name" value="HUPs"/>
    <property type="match status" value="1"/>
</dbReference>
<dbReference type="InterPro" id="IPR014445">
    <property type="entry name" value="Gln-dep_NAD_synthase"/>
</dbReference>
<dbReference type="GO" id="GO:0005524">
    <property type="term" value="F:ATP binding"/>
    <property type="evidence" value="ECO:0007669"/>
    <property type="project" value="UniProtKB-UniRule"/>
</dbReference>
<dbReference type="HAMAP" id="MF_02090">
    <property type="entry name" value="NadE_glutamine_dep"/>
    <property type="match status" value="1"/>
</dbReference>
<dbReference type="InterPro" id="IPR003694">
    <property type="entry name" value="NAD_synthase"/>
</dbReference>
<dbReference type="NCBIfam" id="NF002730">
    <property type="entry name" value="PRK02628.1"/>
    <property type="match status" value="1"/>
</dbReference>
<dbReference type="GO" id="GO:0008795">
    <property type="term" value="F:NAD+ synthase activity"/>
    <property type="evidence" value="ECO:0007669"/>
    <property type="project" value="UniProtKB-UniRule"/>
</dbReference>
<keyword evidence="3 7" id="KW-0436">Ligase</keyword>